<keyword evidence="2" id="KW-1185">Reference proteome</keyword>
<proteinExistence type="predicted"/>
<evidence type="ECO:0000313" key="1">
    <source>
        <dbReference type="EMBL" id="MFD1889685.1"/>
    </source>
</evidence>
<organism evidence="1 2">
    <name type="scientific">Luteococcus peritonei</name>
    <dbReference type="NCBI Taxonomy" id="88874"/>
    <lineage>
        <taxon>Bacteria</taxon>
        <taxon>Bacillati</taxon>
        <taxon>Actinomycetota</taxon>
        <taxon>Actinomycetes</taxon>
        <taxon>Propionibacteriales</taxon>
        <taxon>Propionibacteriaceae</taxon>
        <taxon>Luteococcus</taxon>
    </lineage>
</organism>
<gene>
    <name evidence="1" type="ORF">ACFSCS_05695</name>
</gene>
<evidence type="ECO:0000313" key="2">
    <source>
        <dbReference type="Proteomes" id="UP001597326"/>
    </source>
</evidence>
<dbReference type="Proteomes" id="UP001597326">
    <property type="component" value="Unassembled WGS sequence"/>
</dbReference>
<sequence>MDHCLESILAPLRPQQETGDVAIAWWRLERDLDPAFWCEAIDLTGRLRLEVFLTALLRWKLDHPVPDLAAALRLSLADPLPHVYALRNLHGNLMRYELLVRHGLVGPPEHRIEAELPVPEHSELLPAVVAIIVLGTNPQTTRTALEALR</sequence>
<dbReference type="RefSeq" id="WP_343872764.1">
    <property type="nucleotide sequence ID" value="NZ_BAAAIX010000009.1"/>
</dbReference>
<dbReference type="EMBL" id="JBHUFZ010000011">
    <property type="protein sequence ID" value="MFD1889685.1"/>
    <property type="molecule type" value="Genomic_DNA"/>
</dbReference>
<reference evidence="2" key="1">
    <citation type="journal article" date="2019" name="Int. J. Syst. Evol. Microbiol.">
        <title>The Global Catalogue of Microorganisms (GCM) 10K type strain sequencing project: providing services to taxonomists for standard genome sequencing and annotation.</title>
        <authorList>
            <consortium name="The Broad Institute Genomics Platform"/>
            <consortium name="The Broad Institute Genome Sequencing Center for Infectious Disease"/>
            <person name="Wu L."/>
            <person name="Ma J."/>
        </authorList>
    </citation>
    <scope>NUCLEOTIDE SEQUENCE [LARGE SCALE GENOMIC DNA]</scope>
    <source>
        <strain evidence="2">CAIM 431</strain>
    </source>
</reference>
<accession>A0ABW4RUI1</accession>
<name>A0ABW4RUI1_9ACTN</name>
<protein>
    <submittedName>
        <fullName evidence="1">Uncharacterized protein</fullName>
    </submittedName>
</protein>
<comment type="caution">
    <text evidence="1">The sequence shown here is derived from an EMBL/GenBank/DDBJ whole genome shotgun (WGS) entry which is preliminary data.</text>
</comment>